<feature type="domain" description="VWFA" evidence="2">
    <location>
        <begin position="245"/>
        <end position="409"/>
    </location>
</feature>
<dbReference type="SUPFAM" id="SSF53300">
    <property type="entry name" value="vWA-like"/>
    <property type="match status" value="1"/>
</dbReference>
<accession>A0A1H8REE4</accession>
<dbReference type="PANTHER" id="PTHR33608:SF3">
    <property type="entry name" value="SLR2013 PROTEIN"/>
    <property type="match status" value="1"/>
</dbReference>
<evidence type="ECO:0000313" key="3">
    <source>
        <dbReference type="EMBL" id="SEO64403.1"/>
    </source>
</evidence>
<proteinExistence type="predicted"/>
<dbReference type="RefSeq" id="WP_091499137.1">
    <property type="nucleotide sequence ID" value="NZ_FODJ01000010.1"/>
</dbReference>
<gene>
    <name evidence="3" type="ORF">SAMN04488134_11048</name>
</gene>
<dbReference type="InterPro" id="IPR002035">
    <property type="entry name" value="VWF_A"/>
</dbReference>
<dbReference type="STRING" id="872970.SAMN04488134_11048"/>
<dbReference type="EMBL" id="FODJ01000010">
    <property type="protein sequence ID" value="SEO64403.1"/>
    <property type="molecule type" value="Genomic_DNA"/>
</dbReference>
<dbReference type="PANTHER" id="PTHR33608">
    <property type="entry name" value="BLL2464 PROTEIN"/>
    <property type="match status" value="1"/>
</dbReference>
<evidence type="ECO:0000256" key="1">
    <source>
        <dbReference type="SAM" id="Phobius"/>
    </source>
</evidence>
<dbReference type="Proteomes" id="UP000199300">
    <property type="component" value="Unassembled WGS sequence"/>
</dbReference>
<dbReference type="CDD" id="cd00198">
    <property type="entry name" value="vWFA"/>
    <property type="match status" value="1"/>
</dbReference>
<dbReference type="Gene3D" id="3.40.50.410">
    <property type="entry name" value="von Willebrand factor, type A domain"/>
    <property type="match status" value="1"/>
</dbReference>
<dbReference type="InterPro" id="IPR036465">
    <property type="entry name" value="vWFA_dom_sf"/>
</dbReference>
<organism evidence="3 4">
    <name type="scientific">Amphibacillus marinus</name>
    <dbReference type="NCBI Taxonomy" id="872970"/>
    <lineage>
        <taxon>Bacteria</taxon>
        <taxon>Bacillati</taxon>
        <taxon>Bacillota</taxon>
        <taxon>Bacilli</taxon>
        <taxon>Bacillales</taxon>
        <taxon>Bacillaceae</taxon>
        <taxon>Amphibacillus</taxon>
    </lineage>
</organism>
<keyword evidence="1" id="KW-0812">Transmembrane</keyword>
<sequence>MKLLRRLWAQCLFQDRGIIPTKQLLSILLIATVVMTVVSLFRFSFWAFLSTAVMLVIVSLVDLFFSPHRSLVTVERTAPLEVERRQESMLTVKITNASNQVAYLRWTDDLPESITSTRGERVLLPANDHVQWLQPFVASERGLVSLSHVYLRYRSKLGLWEKQRTYQLKSNMKIIPNMEASRQYLASAQKYLLHEGEKVRKQKTGFGEFSKVRQYAVGDDPRKINWHQSAKLQEMMVNEYEPEHGKHVVIMIDCGRMMGVELERGNRLETHIEAALTVVTAALNNGDYVSVLAFGKSVTTFVPAGKGLVHLQVILKAIYNLSVESNESNYGYAFQYIQAHHRKRSMVILFSDIQQFFLDGQALFFMRQLKKRHLFLITGVENQWLQKNVQLATENAHHGMRKAVAQQQLLQKRQAMIRWQKQGLDIIEAKEEQLAVSAVAYYIDQLNRGTL</sequence>
<evidence type="ECO:0000259" key="2">
    <source>
        <dbReference type="SMART" id="SM00327"/>
    </source>
</evidence>
<reference evidence="3 4" key="1">
    <citation type="submission" date="2016-10" db="EMBL/GenBank/DDBJ databases">
        <authorList>
            <person name="de Groot N.N."/>
        </authorList>
    </citation>
    <scope>NUCLEOTIDE SEQUENCE [LARGE SCALE GENOMIC DNA]</scope>
    <source>
        <strain evidence="3 4">CGMCC 1.10434</strain>
    </source>
</reference>
<keyword evidence="4" id="KW-1185">Reference proteome</keyword>
<dbReference type="Pfam" id="PF01882">
    <property type="entry name" value="DUF58"/>
    <property type="match status" value="1"/>
</dbReference>
<dbReference type="SMART" id="SM00327">
    <property type="entry name" value="VWA"/>
    <property type="match status" value="1"/>
</dbReference>
<evidence type="ECO:0000313" key="4">
    <source>
        <dbReference type="Proteomes" id="UP000199300"/>
    </source>
</evidence>
<keyword evidence="1" id="KW-1133">Transmembrane helix</keyword>
<dbReference type="AlphaFoldDB" id="A0A1H8REE4"/>
<dbReference type="OrthoDB" id="9778037at2"/>
<protein>
    <submittedName>
        <fullName evidence="3">Uncharacterized conserved protein, DUF58 family, contains vWF domain</fullName>
    </submittedName>
</protein>
<feature type="transmembrane region" description="Helical" evidence="1">
    <location>
        <begin position="24"/>
        <end position="41"/>
    </location>
</feature>
<dbReference type="InterPro" id="IPR002881">
    <property type="entry name" value="DUF58"/>
</dbReference>
<name>A0A1H8REE4_9BACI</name>
<keyword evidence="1" id="KW-0472">Membrane</keyword>